<feature type="chain" id="PRO_5031023823" evidence="2">
    <location>
        <begin position="17"/>
        <end position="127"/>
    </location>
</feature>
<accession>A0A803QNL8</accession>
<organism evidence="3 4">
    <name type="scientific">Cannabis sativa</name>
    <name type="common">Hemp</name>
    <name type="synonym">Marijuana</name>
    <dbReference type="NCBI Taxonomy" id="3483"/>
    <lineage>
        <taxon>Eukaryota</taxon>
        <taxon>Viridiplantae</taxon>
        <taxon>Streptophyta</taxon>
        <taxon>Embryophyta</taxon>
        <taxon>Tracheophyta</taxon>
        <taxon>Spermatophyta</taxon>
        <taxon>Magnoliopsida</taxon>
        <taxon>eudicotyledons</taxon>
        <taxon>Gunneridae</taxon>
        <taxon>Pentapetalae</taxon>
        <taxon>rosids</taxon>
        <taxon>fabids</taxon>
        <taxon>Rosales</taxon>
        <taxon>Cannabaceae</taxon>
        <taxon>Cannabis</taxon>
    </lineage>
</organism>
<keyword evidence="1" id="KW-0472">Membrane</keyword>
<evidence type="ECO:0000256" key="2">
    <source>
        <dbReference type="SAM" id="SignalP"/>
    </source>
</evidence>
<proteinExistence type="predicted"/>
<feature type="signal peptide" evidence="2">
    <location>
        <begin position="1"/>
        <end position="16"/>
    </location>
</feature>
<sequence length="127" mass="13779">MVGAMVSEVVVAVVMSQVVVVAEMLAELAVMINPHQSNLERKQKDATVKFLRTCMDVCTVVYTCKGKAVEGAMVMEKAARAAVVGAETMMSKMCACQMMLQNVENMQGNLETCASETVEALEWSTYS</sequence>
<evidence type="ECO:0000313" key="4">
    <source>
        <dbReference type="Proteomes" id="UP000596661"/>
    </source>
</evidence>
<feature type="transmembrane region" description="Helical" evidence="1">
    <location>
        <begin position="12"/>
        <end position="32"/>
    </location>
</feature>
<evidence type="ECO:0000256" key="1">
    <source>
        <dbReference type="SAM" id="Phobius"/>
    </source>
</evidence>
<keyword evidence="1" id="KW-1133">Transmembrane helix</keyword>
<dbReference type="EMBL" id="UZAU01000797">
    <property type="status" value="NOT_ANNOTATED_CDS"/>
    <property type="molecule type" value="Genomic_DNA"/>
</dbReference>
<keyword evidence="4" id="KW-1185">Reference proteome</keyword>
<dbReference type="EnsemblPlants" id="evm.model.10.392">
    <property type="protein sequence ID" value="cds.evm.model.10.392"/>
    <property type="gene ID" value="evm.TU.10.392"/>
</dbReference>
<reference evidence="3" key="1">
    <citation type="submission" date="2021-03" db="UniProtKB">
        <authorList>
            <consortium name="EnsemblPlants"/>
        </authorList>
    </citation>
    <scope>IDENTIFICATION</scope>
</reference>
<evidence type="ECO:0000313" key="3">
    <source>
        <dbReference type="EnsemblPlants" id="cds.evm.model.10.392"/>
    </source>
</evidence>
<keyword evidence="2" id="KW-0732">Signal</keyword>
<keyword evidence="1" id="KW-0812">Transmembrane</keyword>
<dbReference type="AlphaFoldDB" id="A0A803QNL8"/>
<protein>
    <submittedName>
        <fullName evidence="3">Uncharacterized protein</fullName>
    </submittedName>
</protein>
<dbReference type="Proteomes" id="UP000596661">
    <property type="component" value="Unassembled WGS sequence"/>
</dbReference>
<dbReference type="Gramene" id="evm.model.10.392">
    <property type="protein sequence ID" value="cds.evm.model.10.392"/>
    <property type="gene ID" value="evm.TU.10.392"/>
</dbReference>
<name>A0A803QNL8_CANSA</name>